<sequence length="103" mass="11434">MEKLHAPWSPEQVQLINAYQQSGSPLRLLCPHRSDAVGDTLFQALAPRTNKGLLHATAAGLRCSYCQHVQEWCWAFMTKPEPPVVESAGFSSFWALGTPNRTP</sequence>
<name>A0ABS3TER5_9BACT</name>
<keyword evidence="2" id="KW-1185">Reference proteome</keyword>
<reference evidence="1 2" key="1">
    <citation type="submission" date="2021-03" db="EMBL/GenBank/DDBJ databases">
        <authorList>
            <person name="Kim M.K."/>
        </authorList>
    </citation>
    <scope>NUCLEOTIDE SEQUENCE [LARGE SCALE GENOMIC DNA]</scope>
    <source>
        <strain evidence="1 2">BT507</strain>
    </source>
</reference>
<proteinExistence type="predicted"/>
<dbReference type="Proteomes" id="UP000670527">
    <property type="component" value="Unassembled WGS sequence"/>
</dbReference>
<accession>A0ABS3TER5</accession>
<evidence type="ECO:0000313" key="2">
    <source>
        <dbReference type="Proteomes" id="UP000670527"/>
    </source>
</evidence>
<protein>
    <submittedName>
        <fullName evidence="1">Uncharacterized protein</fullName>
    </submittedName>
</protein>
<evidence type="ECO:0000313" key="1">
    <source>
        <dbReference type="EMBL" id="MBO3272149.1"/>
    </source>
</evidence>
<gene>
    <name evidence="1" type="ORF">J4D97_15940</name>
</gene>
<dbReference type="EMBL" id="JAGETX010000009">
    <property type="protein sequence ID" value="MBO3272149.1"/>
    <property type="molecule type" value="Genomic_DNA"/>
</dbReference>
<dbReference type="RefSeq" id="WP_208308417.1">
    <property type="nucleotide sequence ID" value="NZ_JAGETX010000009.1"/>
</dbReference>
<organism evidence="1 2">
    <name type="scientific">Hymenobacter defluvii</name>
    <dbReference type="NCBI Taxonomy" id="2054411"/>
    <lineage>
        <taxon>Bacteria</taxon>
        <taxon>Pseudomonadati</taxon>
        <taxon>Bacteroidota</taxon>
        <taxon>Cytophagia</taxon>
        <taxon>Cytophagales</taxon>
        <taxon>Hymenobacteraceae</taxon>
        <taxon>Hymenobacter</taxon>
    </lineage>
</organism>
<comment type="caution">
    <text evidence="1">The sequence shown here is derived from an EMBL/GenBank/DDBJ whole genome shotgun (WGS) entry which is preliminary data.</text>
</comment>